<organism evidence="3 4">
    <name type="scientific">Yoonia rosea</name>
    <dbReference type="NCBI Taxonomy" id="287098"/>
    <lineage>
        <taxon>Bacteria</taxon>
        <taxon>Pseudomonadati</taxon>
        <taxon>Pseudomonadota</taxon>
        <taxon>Alphaproteobacteria</taxon>
        <taxon>Rhodobacterales</taxon>
        <taxon>Paracoccaceae</taxon>
        <taxon>Yoonia</taxon>
    </lineage>
</organism>
<keyword evidence="3" id="KW-0449">Lipoprotein</keyword>
<dbReference type="EMBL" id="FTPR01000003">
    <property type="protein sequence ID" value="SIT90480.1"/>
    <property type="molecule type" value="Genomic_DNA"/>
</dbReference>
<proteinExistence type="predicted"/>
<dbReference type="Gene3D" id="2.50.20.10">
    <property type="entry name" value="Lipoprotein localisation LolA/LolB/LppX"/>
    <property type="match status" value="1"/>
</dbReference>
<feature type="chain" id="PRO_5010167253" evidence="2">
    <location>
        <begin position="24"/>
        <end position="201"/>
    </location>
</feature>
<name>A0A1R3XGL5_9RHOB</name>
<dbReference type="Pfam" id="PF03548">
    <property type="entry name" value="LolA"/>
    <property type="match status" value="1"/>
</dbReference>
<dbReference type="AlphaFoldDB" id="A0A1R3XGL5"/>
<protein>
    <submittedName>
        <fullName evidence="3">Outer membrane lipoprotein-sorting protein</fullName>
    </submittedName>
</protein>
<accession>A0A1R3XGL5</accession>
<sequence>MNKRILSFIAVLALTLYAGAVSAQQLSLSQISAYLNQLQTAQGGFTQINPDGTLSTGQIYIKRPGRIRFEYNAPSDSLVMASGGQLAIFDPRSNTGPDRYPLNQTPLSIILQNNVDLERADMVTNVTSDGTTTTVTAQDPDNPNYGSIQLVFTANPVELRQWIVTDEFGTETTVILNDLIMGSVIRDVLFNINVETRRRGN</sequence>
<gene>
    <name evidence="3" type="ORF">SAMN05421665_3124</name>
</gene>
<feature type="signal peptide" evidence="2">
    <location>
        <begin position="1"/>
        <end position="23"/>
    </location>
</feature>
<dbReference type="STRING" id="287098.SAMN05421665_3124"/>
<dbReference type="CDD" id="cd16325">
    <property type="entry name" value="LolA"/>
    <property type="match status" value="1"/>
</dbReference>
<dbReference type="OrthoDB" id="9800501at2"/>
<keyword evidence="4" id="KW-1185">Reference proteome</keyword>
<evidence type="ECO:0000256" key="2">
    <source>
        <dbReference type="SAM" id="SignalP"/>
    </source>
</evidence>
<dbReference type="Proteomes" id="UP000186997">
    <property type="component" value="Unassembled WGS sequence"/>
</dbReference>
<evidence type="ECO:0000313" key="4">
    <source>
        <dbReference type="Proteomes" id="UP000186997"/>
    </source>
</evidence>
<dbReference type="PANTHER" id="PTHR35869">
    <property type="entry name" value="OUTER-MEMBRANE LIPOPROTEIN CARRIER PROTEIN"/>
    <property type="match status" value="1"/>
</dbReference>
<dbReference type="RefSeq" id="WP_055295792.1">
    <property type="nucleotide sequence ID" value="NZ_FTPR01000003.1"/>
</dbReference>
<dbReference type="InterPro" id="IPR004564">
    <property type="entry name" value="OM_lipoprot_carrier_LolA-like"/>
</dbReference>
<dbReference type="SUPFAM" id="SSF89392">
    <property type="entry name" value="Prokaryotic lipoproteins and lipoprotein localization factors"/>
    <property type="match status" value="1"/>
</dbReference>
<reference evidence="4" key="1">
    <citation type="submission" date="2017-01" db="EMBL/GenBank/DDBJ databases">
        <authorList>
            <person name="Varghese N."/>
            <person name="Submissions S."/>
        </authorList>
    </citation>
    <scope>NUCLEOTIDE SEQUENCE [LARGE SCALE GENOMIC DNA]</scope>
    <source>
        <strain evidence="4">DSM 29591</strain>
    </source>
</reference>
<evidence type="ECO:0000313" key="3">
    <source>
        <dbReference type="EMBL" id="SIT90480.1"/>
    </source>
</evidence>
<evidence type="ECO:0000256" key="1">
    <source>
        <dbReference type="ARBA" id="ARBA00022729"/>
    </source>
</evidence>
<dbReference type="PANTHER" id="PTHR35869:SF1">
    <property type="entry name" value="OUTER-MEMBRANE LIPOPROTEIN CARRIER PROTEIN"/>
    <property type="match status" value="1"/>
</dbReference>
<dbReference type="InterPro" id="IPR029046">
    <property type="entry name" value="LolA/LolB/LppX"/>
</dbReference>
<keyword evidence="1 2" id="KW-0732">Signal</keyword>